<keyword evidence="3" id="KW-0862">Zinc</keyword>
<dbReference type="PANTHER" id="PTHR14742:SF0">
    <property type="entry name" value="RIBONUCLEASE P PROTEIN SUBUNIT P21"/>
    <property type="match status" value="1"/>
</dbReference>
<evidence type="ECO:0000256" key="1">
    <source>
        <dbReference type="ARBA" id="ARBA00022694"/>
    </source>
</evidence>
<dbReference type="Gene3D" id="6.20.50.20">
    <property type="match status" value="1"/>
</dbReference>
<dbReference type="PANTHER" id="PTHR14742">
    <property type="entry name" value="RIBONUCLEASE P SUBUNIT P21"/>
    <property type="match status" value="1"/>
</dbReference>
<reference evidence="5" key="1">
    <citation type="journal article" date="2021" name="G3 (Bethesda)">
        <title>Genomic diversity, chromosomal rearrangements, and interspecies hybridization in the ogataea polymorpha species complex.</title>
        <authorList>
            <person name="Hanson S.J."/>
            <person name="Cinneide E.O."/>
            <person name="Salzberg L.I."/>
            <person name="Wolfe K.H."/>
            <person name="McGowan J."/>
            <person name="Fitzpatrick D.A."/>
            <person name="Matlin K."/>
        </authorList>
    </citation>
    <scope>NUCLEOTIDE SEQUENCE</scope>
    <source>
        <strain evidence="5">61-244</strain>
    </source>
</reference>
<dbReference type="GeneID" id="66126994"/>
<accession>A0AAN6I5U4</accession>
<dbReference type="GO" id="GO:0046872">
    <property type="term" value="F:metal ion binding"/>
    <property type="evidence" value="ECO:0007669"/>
    <property type="project" value="UniProtKB-KW"/>
</dbReference>
<evidence type="ECO:0000313" key="5">
    <source>
        <dbReference type="EMBL" id="KAG7819075.1"/>
    </source>
</evidence>
<dbReference type="Pfam" id="PF04032">
    <property type="entry name" value="Rpr2"/>
    <property type="match status" value="1"/>
</dbReference>
<sequence length="132" mass="14871">MKRQNSAKTPRPPKTVPKNDHYQRLGFLYQAAAQLDPNSALSRMYLRNMDAVAKKTVLKLDPSVKRTVCKKCHRLQLPGRTASIRVENTSNAQSAENDVLAVSCVCGAHKRYPIGKNRSYVLFSDKNEIKNN</sequence>
<keyword evidence="1" id="KW-0819">tRNA processing</keyword>
<gene>
    <name evidence="5" type="ORF">KL928_002943</name>
</gene>
<dbReference type="RefSeq" id="XP_043060097.1">
    <property type="nucleotide sequence ID" value="XM_043203475.1"/>
</dbReference>
<dbReference type="AlphaFoldDB" id="A0AAN6I5U4"/>
<evidence type="ECO:0000256" key="4">
    <source>
        <dbReference type="ARBA" id="ARBA00038402"/>
    </source>
</evidence>
<keyword evidence="2" id="KW-0479">Metal-binding</keyword>
<dbReference type="Proteomes" id="UP001196530">
    <property type="component" value="Unassembled WGS sequence"/>
</dbReference>
<evidence type="ECO:0000256" key="3">
    <source>
        <dbReference type="ARBA" id="ARBA00022833"/>
    </source>
</evidence>
<dbReference type="InterPro" id="IPR007175">
    <property type="entry name" value="Rpr2/Snm1/Rpp21"/>
</dbReference>
<evidence type="ECO:0000256" key="2">
    <source>
        <dbReference type="ARBA" id="ARBA00022723"/>
    </source>
</evidence>
<dbReference type="EMBL" id="JAHLUX010000005">
    <property type="protein sequence ID" value="KAG7819075.1"/>
    <property type="molecule type" value="Genomic_DNA"/>
</dbReference>
<comment type="similarity">
    <text evidence="4">Belongs to the eukaryotic/archaeal RNase P protein component 4 family.</text>
</comment>
<name>A0AAN6I5U4_PICAN</name>
<dbReference type="GO" id="GO:0008033">
    <property type="term" value="P:tRNA processing"/>
    <property type="evidence" value="ECO:0007669"/>
    <property type="project" value="UniProtKB-KW"/>
</dbReference>
<comment type="caution">
    <text evidence="5">The sequence shown here is derived from an EMBL/GenBank/DDBJ whole genome shotgun (WGS) entry which is preliminary data.</text>
</comment>
<dbReference type="GO" id="GO:0005655">
    <property type="term" value="C:nucleolar ribonuclease P complex"/>
    <property type="evidence" value="ECO:0007669"/>
    <property type="project" value="TreeGrafter"/>
</dbReference>
<evidence type="ECO:0000313" key="6">
    <source>
        <dbReference type="Proteomes" id="UP001196530"/>
    </source>
</evidence>
<protein>
    <submittedName>
        <fullName evidence="5">Uncharacterized protein</fullName>
    </submittedName>
</protein>
<organism evidence="5 6">
    <name type="scientific">Pichia angusta</name>
    <name type="common">Yeast</name>
    <name type="synonym">Hansenula polymorpha</name>
    <dbReference type="NCBI Taxonomy" id="870730"/>
    <lineage>
        <taxon>Eukaryota</taxon>
        <taxon>Fungi</taxon>
        <taxon>Dikarya</taxon>
        <taxon>Ascomycota</taxon>
        <taxon>Saccharomycotina</taxon>
        <taxon>Pichiomycetes</taxon>
        <taxon>Pichiales</taxon>
        <taxon>Pichiaceae</taxon>
        <taxon>Ogataea</taxon>
    </lineage>
</organism>
<proteinExistence type="inferred from homology"/>